<sequence>MNLKLMSILSGMMKAKNLVRFAAAVALLPLMLVQQGFAWGNDGHRMINWLAAKYLPTDVPAFLRNGGALDAMDYLGPEPDRWRNKAEAELNAAQAPDHFIDLEMADMVGTLPKERYDFIRALAKVQAEHPELALTPEKVGMQPWQVEEVYERLKVGFREYRKLMAANEDTRPIELAITFYAAWLGHYVGDGSMPLHTTIQYNGWKGPNPNGYTTEHHIHSLFESTFVSANVKREAVVPLVAASQPKALDDEWTDYLTYLRHSNSLVEKTYQIEKAGGFAGAGTPEGKEFTVQCLADGAIELRDMIYTAWLRSADPVEEFHGEARMPMNTHAVVAGN</sequence>
<keyword evidence="4" id="KW-0378">Hydrolase</keyword>
<keyword evidence="2" id="KW-0479">Metal-binding</keyword>
<keyword evidence="1" id="KW-0540">Nuclease</keyword>
<keyword evidence="6" id="KW-0325">Glycoprotein</keyword>
<dbReference type="GO" id="GO:0046872">
    <property type="term" value="F:metal ion binding"/>
    <property type="evidence" value="ECO:0007669"/>
    <property type="project" value="UniProtKB-KW"/>
</dbReference>
<evidence type="ECO:0000256" key="2">
    <source>
        <dbReference type="ARBA" id="ARBA00022723"/>
    </source>
</evidence>
<dbReference type="InterPro" id="IPR003154">
    <property type="entry name" value="S1/P1nuclease"/>
</dbReference>
<dbReference type="GO" id="GO:0006308">
    <property type="term" value="P:DNA catabolic process"/>
    <property type="evidence" value="ECO:0007669"/>
    <property type="project" value="InterPro"/>
</dbReference>
<dbReference type="SUPFAM" id="SSF48537">
    <property type="entry name" value="Phospholipase C/P1 nuclease"/>
    <property type="match status" value="1"/>
</dbReference>
<accession>A0A916RJL8</accession>
<dbReference type="GO" id="GO:0016788">
    <property type="term" value="F:hydrolase activity, acting on ester bonds"/>
    <property type="evidence" value="ECO:0007669"/>
    <property type="project" value="InterPro"/>
</dbReference>
<reference evidence="7" key="1">
    <citation type="journal article" date="2014" name="Int. J. Syst. Evol. Microbiol.">
        <title>Complete genome sequence of Corynebacterium casei LMG S-19264T (=DSM 44701T), isolated from a smear-ripened cheese.</title>
        <authorList>
            <consortium name="US DOE Joint Genome Institute (JGI-PGF)"/>
            <person name="Walter F."/>
            <person name="Albersmeier A."/>
            <person name="Kalinowski J."/>
            <person name="Ruckert C."/>
        </authorList>
    </citation>
    <scope>NUCLEOTIDE SEQUENCE</scope>
    <source>
        <strain evidence="7">CGMCC 1.15447</strain>
    </source>
</reference>
<dbReference type="Proteomes" id="UP000648801">
    <property type="component" value="Unassembled WGS sequence"/>
</dbReference>
<reference evidence="7" key="2">
    <citation type="submission" date="2020-09" db="EMBL/GenBank/DDBJ databases">
        <authorList>
            <person name="Sun Q."/>
            <person name="Zhou Y."/>
        </authorList>
    </citation>
    <scope>NUCLEOTIDE SEQUENCE</scope>
    <source>
        <strain evidence="7">CGMCC 1.15447</strain>
    </source>
</reference>
<organism evidence="7 8">
    <name type="scientific">Edaphobacter acidisoli</name>
    <dbReference type="NCBI Taxonomy" id="2040573"/>
    <lineage>
        <taxon>Bacteria</taxon>
        <taxon>Pseudomonadati</taxon>
        <taxon>Acidobacteriota</taxon>
        <taxon>Terriglobia</taxon>
        <taxon>Terriglobales</taxon>
        <taxon>Acidobacteriaceae</taxon>
        <taxon>Edaphobacter</taxon>
    </lineage>
</organism>
<evidence type="ECO:0000313" key="8">
    <source>
        <dbReference type="Proteomes" id="UP000648801"/>
    </source>
</evidence>
<name>A0A916RJL8_9BACT</name>
<dbReference type="Pfam" id="PF02265">
    <property type="entry name" value="S1-P1_nuclease"/>
    <property type="match status" value="1"/>
</dbReference>
<evidence type="ECO:0000256" key="3">
    <source>
        <dbReference type="ARBA" id="ARBA00022759"/>
    </source>
</evidence>
<evidence type="ECO:0000256" key="6">
    <source>
        <dbReference type="ARBA" id="ARBA00023180"/>
    </source>
</evidence>
<dbReference type="InterPro" id="IPR008947">
    <property type="entry name" value="PLipase_C/P1_nuclease_dom_sf"/>
</dbReference>
<keyword evidence="5" id="KW-1015">Disulfide bond</keyword>
<dbReference type="AlphaFoldDB" id="A0A916RJL8"/>
<evidence type="ECO:0000256" key="1">
    <source>
        <dbReference type="ARBA" id="ARBA00022722"/>
    </source>
</evidence>
<evidence type="ECO:0000313" key="7">
    <source>
        <dbReference type="EMBL" id="GGA59797.1"/>
    </source>
</evidence>
<protein>
    <submittedName>
        <fullName evidence="7">Nuclease</fullName>
    </submittedName>
</protein>
<dbReference type="GO" id="GO:0003676">
    <property type="term" value="F:nucleic acid binding"/>
    <property type="evidence" value="ECO:0007669"/>
    <property type="project" value="InterPro"/>
</dbReference>
<proteinExistence type="predicted"/>
<keyword evidence="3" id="KW-0255">Endonuclease</keyword>
<evidence type="ECO:0000256" key="5">
    <source>
        <dbReference type="ARBA" id="ARBA00023157"/>
    </source>
</evidence>
<dbReference type="EMBL" id="BMJB01000001">
    <property type="protein sequence ID" value="GGA59797.1"/>
    <property type="molecule type" value="Genomic_DNA"/>
</dbReference>
<comment type="caution">
    <text evidence="7">The sequence shown here is derived from an EMBL/GenBank/DDBJ whole genome shotgun (WGS) entry which is preliminary data.</text>
</comment>
<gene>
    <name evidence="7" type="ORF">GCM10011507_09130</name>
</gene>
<evidence type="ECO:0000256" key="4">
    <source>
        <dbReference type="ARBA" id="ARBA00022801"/>
    </source>
</evidence>
<dbReference type="Gene3D" id="1.10.575.10">
    <property type="entry name" value="P1 Nuclease"/>
    <property type="match status" value="1"/>
</dbReference>
<keyword evidence="8" id="KW-1185">Reference proteome</keyword>
<dbReference type="GO" id="GO:0004519">
    <property type="term" value="F:endonuclease activity"/>
    <property type="evidence" value="ECO:0007669"/>
    <property type="project" value="UniProtKB-KW"/>
</dbReference>